<gene>
    <name evidence="2" type="ORF">B1992_15045</name>
</gene>
<reference evidence="2 3" key="1">
    <citation type="submission" date="2017-10" db="EMBL/GenBank/DDBJ databases">
        <title>Whole genome sequencing of Pseudoxanthomonas broegbernensis DSM 12573(T).</title>
        <authorList>
            <person name="Kumar S."/>
            <person name="Bansal K."/>
            <person name="Kaur A."/>
            <person name="Patil P."/>
            <person name="Sharma S."/>
            <person name="Patil P.B."/>
        </authorList>
    </citation>
    <scope>NUCLEOTIDE SEQUENCE [LARGE SCALE GENOMIC DNA]</scope>
    <source>
        <strain evidence="2 3">DSM 12573</strain>
    </source>
</reference>
<comment type="caution">
    <text evidence="2">The sequence shown here is derived from an EMBL/GenBank/DDBJ whole genome shotgun (WGS) entry which is preliminary data.</text>
</comment>
<organism evidence="2 3">
    <name type="scientific">Pseudoxanthomonas broegbernensis</name>
    <dbReference type="NCBI Taxonomy" id="83619"/>
    <lineage>
        <taxon>Bacteria</taxon>
        <taxon>Pseudomonadati</taxon>
        <taxon>Pseudomonadota</taxon>
        <taxon>Gammaproteobacteria</taxon>
        <taxon>Lysobacterales</taxon>
        <taxon>Lysobacteraceae</taxon>
        <taxon>Pseudoxanthomonas</taxon>
    </lineage>
</organism>
<evidence type="ECO:0000313" key="3">
    <source>
        <dbReference type="Proteomes" id="UP000462066"/>
    </source>
</evidence>
<dbReference type="EMBL" id="MWIP01000036">
    <property type="protein sequence ID" value="KAF1684482.1"/>
    <property type="molecule type" value="Genomic_DNA"/>
</dbReference>
<feature type="signal peptide" evidence="1">
    <location>
        <begin position="1"/>
        <end position="21"/>
    </location>
</feature>
<name>A0A7V8GJU2_9GAMM</name>
<evidence type="ECO:0000256" key="1">
    <source>
        <dbReference type="SAM" id="SignalP"/>
    </source>
</evidence>
<protein>
    <submittedName>
        <fullName evidence="2">Uncharacterized protein</fullName>
    </submittedName>
</protein>
<accession>A0A7V8GJU2</accession>
<dbReference type="AlphaFoldDB" id="A0A7V8GJU2"/>
<keyword evidence="1" id="KW-0732">Signal</keyword>
<keyword evidence="3" id="KW-1185">Reference proteome</keyword>
<sequence length="145" mass="14544">MSAGWAPLLAALGGLASGAAAGGDVDLAKSARTGSASEWAGRRVGDVLDPDAIVRVVLLKAITSTTADRDLANIRRILRDAAAQAFLDAPAPPAPLRLGHDDSTWEAVVLTGDGAVYGFAAGGDRACLRGADGRGGCFALPPPSP</sequence>
<dbReference type="Proteomes" id="UP000462066">
    <property type="component" value="Unassembled WGS sequence"/>
</dbReference>
<feature type="chain" id="PRO_5030763840" evidence="1">
    <location>
        <begin position="22"/>
        <end position="145"/>
    </location>
</feature>
<dbReference type="RefSeq" id="WP_162312329.1">
    <property type="nucleotide sequence ID" value="NZ_JACHGU010000002.1"/>
</dbReference>
<proteinExistence type="predicted"/>
<evidence type="ECO:0000313" key="2">
    <source>
        <dbReference type="EMBL" id="KAF1684482.1"/>
    </source>
</evidence>